<dbReference type="PANTHER" id="PTHR38436:SF1">
    <property type="entry name" value="ESTER CYCLASE"/>
    <property type="match status" value="1"/>
</dbReference>
<accession>A8LR54</accession>
<dbReference type="EMBL" id="CP000830">
    <property type="protein sequence ID" value="ABV93977.1"/>
    <property type="molecule type" value="Genomic_DNA"/>
</dbReference>
<evidence type="ECO:0000313" key="2">
    <source>
        <dbReference type="EMBL" id="ABV93977.1"/>
    </source>
</evidence>
<dbReference type="PANTHER" id="PTHR38436">
    <property type="entry name" value="POLYKETIDE CYCLASE SNOAL-LIKE DOMAIN"/>
    <property type="match status" value="1"/>
</dbReference>
<name>A8LR54_DINSH</name>
<feature type="transmembrane region" description="Helical" evidence="1">
    <location>
        <begin position="98"/>
        <end position="118"/>
    </location>
</feature>
<sequence>MARARPTVTPPNRADAPRAARALLAPLRAALYHDLGGAAGSGTTVFAPQARIRLCHPFGDVTGWQGLWQTALGPLASAMPDGERRDQIVLAGQDHDGALWLGCAGLYLGTFIAPLLGIPPTRRVVHMRYHEFFRIAEGQVVEMQAVWDLPEMMMQAGVWPLSPSLGREWCVPSPAPGDGLGPHTGDGAQACAHVVAMLAAMIRHPQEGGPEVMELDRFWHPRMMWYGPAGIGTGRGIDGFRRHHQIPFLKAMPDRGQQPEKTTSHFFAEGAYVGVTGWPNMAQTLTGDGWLGIAPAGQEVTLRSLDFWRLEEGLIRENWVLVDLLDLYAQIGVDVLARMAELRD</sequence>
<dbReference type="OrthoDB" id="1948945at2"/>
<evidence type="ECO:0008006" key="4">
    <source>
        <dbReference type="Google" id="ProtNLM"/>
    </source>
</evidence>
<keyword evidence="1" id="KW-0812">Transmembrane</keyword>
<keyword evidence="1" id="KW-0472">Membrane</keyword>
<dbReference type="InterPro" id="IPR009959">
    <property type="entry name" value="Cyclase_SnoaL-like"/>
</dbReference>
<evidence type="ECO:0000313" key="3">
    <source>
        <dbReference type="Proteomes" id="UP000006833"/>
    </source>
</evidence>
<keyword evidence="1" id="KW-1133">Transmembrane helix</keyword>
<evidence type="ECO:0000256" key="1">
    <source>
        <dbReference type="SAM" id="Phobius"/>
    </source>
</evidence>
<dbReference type="InterPro" id="IPR032710">
    <property type="entry name" value="NTF2-like_dom_sf"/>
</dbReference>
<dbReference type="Proteomes" id="UP000006833">
    <property type="component" value="Chromosome"/>
</dbReference>
<dbReference type="RefSeq" id="WP_012178908.1">
    <property type="nucleotide sequence ID" value="NC_009952.1"/>
</dbReference>
<keyword evidence="3" id="KW-1185">Reference proteome</keyword>
<dbReference type="STRING" id="398580.Dshi_2241"/>
<dbReference type="Gene3D" id="3.10.450.50">
    <property type="match status" value="2"/>
</dbReference>
<dbReference type="HOGENOM" id="CLU_785006_0_0_5"/>
<dbReference type="AlphaFoldDB" id="A8LR54"/>
<gene>
    <name evidence="2" type="ordered locus">Dshi_2241</name>
</gene>
<protein>
    <recommendedName>
        <fullName evidence="4">SnoaL-like domain-containing protein</fullName>
    </recommendedName>
</protein>
<dbReference type="Pfam" id="PF07366">
    <property type="entry name" value="SnoaL"/>
    <property type="match status" value="1"/>
</dbReference>
<proteinExistence type="predicted"/>
<dbReference type="SUPFAM" id="SSF54427">
    <property type="entry name" value="NTF2-like"/>
    <property type="match status" value="2"/>
</dbReference>
<reference evidence="3" key="1">
    <citation type="journal article" date="2010" name="ISME J.">
        <title>The complete genome sequence of the algal symbiont Dinoroseobacter shibae: a hitchhiker's guide to life in the sea.</title>
        <authorList>
            <person name="Wagner-Dobler I."/>
            <person name="Ballhausen B."/>
            <person name="Berger M."/>
            <person name="Brinkhoff T."/>
            <person name="Buchholz I."/>
            <person name="Bunk B."/>
            <person name="Cypionka H."/>
            <person name="Daniel R."/>
            <person name="Drepper T."/>
            <person name="Gerdts G."/>
            <person name="Hahnke S."/>
            <person name="Han C."/>
            <person name="Jahn D."/>
            <person name="Kalhoefer D."/>
            <person name="Kiss H."/>
            <person name="Klenk H.P."/>
            <person name="Kyrpides N."/>
            <person name="Liebl W."/>
            <person name="Liesegang H."/>
            <person name="Meincke L."/>
            <person name="Pati A."/>
            <person name="Petersen J."/>
            <person name="Piekarski T."/>
            <person name="Pommerenke C."/>
            <person name="Pradella S."/>
            <person name="Pukall R."/>
            <person name="Rabus R."/>
            <person name="Stackebrandt E."/>
            <person name="Thole S."/>
            <person name="Thompson L."/>
            <person name="Tielen P."/>
            <person name="Tomasch J."/>
            <person name="von Jan M."/>
            <person name="Wanphrut N."/>
            <person name="Wichels A."/>
            <person name="Zech H."/>
            <person name="Simon M."/>
        </authorList>
    </citation>
    <scope>NUCLEOTIDE SEQUENCE [LARGE SCALE GENOMIC DNA]</scope>
    <source>
        <strain evidence="3">DSM 16493 / NCIMB 14021 / DFL 12</strain>
    </source>
</reference>
<dbReference type="KEGG" id="dsh:Dshi_2241"/>
<dbReference type="GO" id="GO:0030638">
    <property type="term" value="P:polyketide metabolic process"/>
    <property type="evidence" value="ECO:0007669"/>
    <property type="project" value="InterPro"/>
</dbReference>
<organism evidence="2 3">
    <name type="scientific">Dinoroseobacter shibae (strain DSM 16493 / NCIMB 14021 / DFL 12)</name>
    <dbReference type="NCBI Taxonomy" id="398580"/>
    <lineage>
        <taxon>Bacteria</taxon>
        <taxon>Pseudomonadati</taxon>
        <taxon>Pseudomonadota</taxon>
        <taxon>Alphaproteobacteria</taxon>
        <taxon>Rhodobacterales</taxon>
        <taxon>Roseobacteraceae</taxon>
        <taxon>Dinoroseobacter</taxon>
    </lineage>
</organism>
<dbReference type="eggNOG" id="COG5485">
    <property type="taxonomic scope" value="Bacteria"/>
</dbReference>